<feature type="region of interest" description="Disordered" evidence="1">
    <location>
        <begin position="279"/>
        <end position="327"/>
    </location>
</feature>
<feature type="region of interest" description="Disordered" evidence="1">
    <location>
        <begin position="25"/>
        <end position="51"/>
    </location>
</feature>
<dbReference type="Proteomes" id="UP000242188">
    <property type="component" value="Unassembled WGS sequence"/>
</dbReference>
<feature type="compositionally biased region" description="Basic and acidic residues" evidence="1">
    <location>
        <begin position="188"/>
        <end position="209"/>
    </location>
</feature>
<protein>
    <submittedName>
        <fullName evidence="2">Uncharacterized protein</fullName>
    </submittedName>
</protein>
<evidence type="ECO:0000313" key="2">
    <source>
        <dbReference type="EMBL" id="OWF52036.1"/>
    </source>
</evidence>
<dbReference type="PANTHER" id="PTHR31097">
    <property type="entry name" value="SI:DKEY-276J7.1"/>
    <property type="match status" value="1"/>
</dbReference>
<dbReference type="STRING" id="6573.A0A210QTH3"/>
<proteinExistence type="predicted"/>
<feature type="region of interest" description="Disordered" evidence="1">
    <location>
        <begin position="183"/>
        <end position="209"/>
    </location>
</feature>
<dbReference type="AlphaFoldDB" id="A0A210QTH3"/>
<dbReference type="EMBL" id="NEDP02001993">
    <property type="protein sequence ID" value="OWF52036.1"/>
    <property type="molecule type" value="Genomic_DNA"/>
</dbReference>
<evidence type="ECO:0000313" key="3">
    <source>
        <dbReference type="Proteomes" id="UP000242188"/>
    </source>
</evidence>
<feature type="region of interest" description="Disordered" evidence="1">
    <location>
        <begin position="334"/>
        <end position="353"/>
    </location>
</feature>
<gene>
    <name evidence="2" type="ORF">KP79_PYT24439</name>
</gene>
<reference evidence="2 3" key="1">
    <citation type="journal article" date="2017" name="Nat. Ecol. Evol.">
        <title>Scallop genome provides insights into evolution of bilaterian karyotype and development.</title>
        <authorList>
            <person name="Wang S."/>
            <person name="Zhang J."/>
            <person name="Jiao W."/>
            <person name="Li J."/>
            <person name="Xun X."/>
            <person name="Sun Y."/>
            <person name="Guo X."/>
            <person name="Huan P."/>
            <person name="Dong B."/>
            <person name="Zhang L."/>
            <person name="Hu X."/>
            <person name="Sun X."/>
            <person name="Wang J."/>
            <person name="Zhao C."/>
            <person name="Wang Y."/>
            <person name="Wang D."/>
            <person name="Huang X."/>
            <person name="Wang R."/>
            <person name="Lv J."/>
            <person name="Li Y."/>
            <person name="Zhang Z."/>
            <person name="Liu B."/>
            <person name="Lu W."/>
            <person name="Hui Y."/>
            <person name="Liang J."/>
            <person name="Zhou Z."/>
            <person name="Hou R."/>
            <person name="Li X."/>
            <person name="Liu Y."/>
            <person name="Li H."/>
            <person name="Ning X."/>
            <person name="Lin Y."/>
            <person name="Zhao L."/>
            <person name="Xing Q."/>
            <person name="Dou J."/>
            <person name="Li Y."/>
            <person name="Mao J."/>
            <person name="Guo H."/>
            <person name="Dou H."/>
            <person name="Li T."/>
            <person name="Mu C."/>
            <person name="Jiang W."/>
            <person name="Fu Q."/>
            <person name="Fu X."/>
            <person name="Miao Y."/>
            <person name="Liu J."/>
            <person name="Yu Q."/>
            <person name="Li R."/>
            <person name="Liao H."/>
            <person name="Li X."/>
            <person name="Kong Y."/>
            <person name="Jiang Z."/>
            <person name="Chourrout D."/>
            <person name="Li R."/>
            <person name="Bao Z."/>
        </authorList>
    </citation>
    <scope>NUCLEOTIDE SEQUENCE [LARGE SCALE GENOMIC DNA]</scope>
    <source>
        <strain evidence="2 3">PY_sf001</strain>
    </source>
</reference>
<feature type="compositionally biased region" description="Basic and acidic residues" evidence="1">
    <location>
        <begin position="306"/>
        <end position="326"/>
    </location>
</feature>
<evidence type="ECO:0000256" key="1">
    <source>
        <dbReference type="SAM" id="MobiDB-lite"/>
    </source>
</evidence>
<dbReference type="OrthoDB" id="10012494at2759"/>
<dbReference type="InterPro" id="IPR040247">
    <property type="entry name" value="DUF5524"/>
</dbReference>
<sequence>MTSAARKIKDAGWFYHAPARRKNVEPVRVPPTSQIPGLNDPMEGEMMGDPIRPLFRDTDTKYIRLAKQGGRQNLLQFKENPKMSEKPYVGYPRSEWFYLEDNAIEDAATEPDTSKYEFRVPEYMAHDVHQPSNDDNCMKVGRTPYAFDKLSAYDREGNSLKDKTLKLPEVKRSGYGVRIAKPPRVKSHPQERTKPSEAAKVSQLEREKPHLKYLPLPDEEKDKAKMSKLLSFAYDREWQDRITKWQSQQDKVRDKHRAMVAADAQIDKEPINTEYRTTIGKQIGNRRSEKVKKHYEPSYSTQSNPDKQRDDDGSMRMSKKEKEMFKLTRFKNIPSKVDSHNTAVKDVPVVSAH</sequence>
<name>A0A210QTH3_MIZYE</name>
<accession>A0A210QTH3</accession>
<comment type="caution">
    <text evidence="2">The sequence shown here is derived from an EMBL/GenBank/DDBJ whole genome shotgun (WGS) entry which is preliminary data.</text>
</comment>
<keyword evidence="3" id="KW-1185">Reference proteome</keyword>
<organism evidence="2 3">
    <name type="scientific">Mizuhopecten yessoensis</name>
    <name type="common">Japanese scallop</name>
    <name type="synonym">Patinopecten yessoensis</name>
    <dbReference type="NCBI Taxonomy" id="6573"/>
    <lineage>
        <taxon>Eukaryota</taxon>
        <taxon>Metazoa</taxon>
        <taxon>Spiralia</taxon>
        <taxon>Lophotrochozoa</taxon>
        <taxon>Mollusca</taxon>
        <taxon>Bivalvia</taxon>
        <taxon>Autobranchia</taxon>
        <taxon>Pteriomorphia</taxon>
        <taxon>Pectinida</taxon>
        <taxon>Pectinoidea</taxon>
        <taxon>Pectinidae</taxon>
        <taxon>Mizuhopecten</taxon>
    </lineage>
</organism>
<dbReference type="PANTHER" id="PTHR31097:SF2">
    <property type="entry name" value="CHROMOSOME 7 OPEN READING FRAME 57"/>
    <property type="match status" value="1"/>
</dbReference>
<dbReference type="Pfam" id="PF17662">
    <property type="entry name" value="DUF5524"/>
    <property type="match status" value="1"/>
</dbReference>